<comment type="caution">
    <text evidence="1">The sequence shown here is derived from an EMBL/GenBank/DDBJ whole genome shotgun (WGS) entry which is preliminary data.</text>
</comment>
<dbReference type="Proteomes" id="UP000476030">
    <property type="component" value="Unassembled WGS sequence"/>
</dbReference>
<dbReference type="GO" id="GO:0016829">
    <property type="term" value="F:lyase activity"/>
    <property type="evidence" value="ECO:0007669"/>
    <property type="project" value="InterPro"/>
</dbReference>
<evidence type="ECO:0000313" key="2">
    <source>
        <dbReference type="Proteomes" id="UP000476030"/>
    </source>
</evidence>
<dbReference type="SUPFAM" id="SSF160104">
    <property type="entry name" value="Acetoacetate decarboxylase-like"/>
    <property type="match status" value="1"/>
</dbReference>
<dbReference type="EMBL" id="WTUW01000002">
    <property type="protein sequence ID" value="MZR30686.1"/>
    <property type="molecule type" value="Genomic_DNA"/>
</dbReference>
<evidence type="ECO:0008006" key="3">
    <source>
        <dbReference type="Google" id="ProtNLM"/>
    </source>
</evidence>
<gene>
    <name evidence="1" type="ORF">GQE98_08565</name>
</gene>
<dbReference type="AlphaFoldDB" id="A0A6L8W6B7"/>
<keyword evidence="2" id="KW-1185">Reference proteome</keyword>
<organism evidence="1 2">
    <name type="scientific">Sneathiella litorea</name>
    <dbReference type="NCBI Taxonomy" id="2606216"/>
    <lineage>
        <taxon>Bacteria</taxon>
        <taxon>Pseudomonadati</taxon>
        <taxon>Pseudomonadota</taxon>
        <taxon>Alphaproteobacteria</taxon>
        <taxon>Sneathiellales</taxon>
        <taxon>Sneathiellaceae</taxon>
        <taxon>Sneathiella</taxon>
    </lineage>
</organism>
<accession>A0A6L8W6B7</accession>
<dbReference type="InterPro" id="IPR023375">
    <property type="entry name" value="ADC_dom_sf"/>
</dbReference>
<dbReference type="Pfam" id="PF06314">
    <property type="entry name" value="ADC"/>
    <property type="match status" value="1"/>
</dbReference>
<reference evidence="1 2" key="1">
    <citation type="submission" date="2019-12" db="EMBL/GenBank/DDBJ databases">
        <title>Snethiella sp. nov. sp. isolated from sea sand.</title>
        <authorList>
            <person name="Kim J."/>
            <person name="Jeong S.E."/>
            <person name="Jung H.S."/>
            <person name="Jeon C.O."/>
        </authorList>
    </citation>
    <scope>NUCLEOTIDE SEQUENCE [LARGE SCALE GENOMIC DNA]</scope>
    <source>
        <strain evidence="1 2">DP05</strain>
    </source>
</reference>
<protein>
    <recommendedName>
        <fullName evidence="3">Acetoacetate decarboxylase</fullName>
    </recommendedName>
</protein>
<name>A0A6L8W6B7_9PROT</name>
<evidence type="ECO:0000313" key="1">
    <source>
        <dbReference type="EMBL" id="MZR30686.1"/>
    </source>
</evidence>
<dbReference type="Gene3D" id="2.40.400.10">
    <property type="entry name" value="Acetoacetate decarboxylase-like"/>
    <property type="match status" value="1"/>
</dbReference>
<sequence length="249" mass="27428">MSFSPIKSPNYPAPPWTYTGAQVLNLACLAANPDALEQWIPEGLNHRGKPGEFAVWFANVPNIPEIGAEYSSNECGIVIPVISDDGIEGSTFAIMLVDNDVALAGGREIWGYPKKLANVEIRNQPDNGIEAEARHMPYRDGVGRRIIKVQARFDTKPAEDPRPFVNSLEPRLLLRTVPSAYEARPEISEFLMVAHQDAVLSQENLGVGEVLIDRSEEGFDQFGPITCTGALLRKVTFTLPYAKRIPQVS</sequence>
<dbReference type="RefSeq" id="WP_161315245.1">
    <property type="nucleotide sequence ID" value="NZ_WTUW01000002.1"/>
</dbReference>
<proteinExistence type="predicted"/>
<dbReference type="InterPro" id="IPR010451">
    <property type="entry name" value="Acetoacetate_decarboxylase"/>
</dbReference>